<keyword evidence="10" id="KW-0443">Lipid metabolism</keyword>
<dbReference type="PANTHER" id="PTHR30561:SF9">
    <property type="entry name" value="4-AMINO-4-DEOXY-L-ARABINOSE-PHOSPHOUNDECAPRENOL FLIPPASE SUBUNIT ARNF-RELATED"/>
    <property type="match status" value="1"/>
</dbReference>
<evidence type="ECO:0000256" key="12">
    <source>
        <dbReference type="SAM" id="Phobius"/>
    </source>
</evidence>
<evidence type="ECO:0000256" key="4">
    <source>
        <dbReference type="ARBA" id="ARBA00022516"/>
    </source>
</evidence>
<keyword evidence="15" id="KW-1185">Reference proteome</keyword>
<feature type="transmembrane region" description="Helical" evidence="12">
    <location>
        <begin position="98"/>
        <end position="116"/>
    </location>
</feature>
<evidence type="ECO:0000313" key="15">
    <source>
        <dbReference type="Proteomes" id="UP000660380"/>
    </source>
</evidence>
<comment type="similarity">
    <text evidence="2">Belongs to the EamA transporter family.</text>
</comment>
<dbReference type="EMBL" id="JACJTA010000050">
    <property type="protein sequence ID" value="MBD2606896.1"/>
    <property type="molecule type" value="Genomic_DNA"/>
</dbReference>
<evidence type="ECO:0000259" key="13">
    <source>
        <dbReference type="Pfam" id="PF00892"/>
    </source>
</evidence>
<keyword evidence="7 12" id="KW-0812">Transmembrane</keyword>
<dbReference type="Proteomes" id="UP000660380">
    <property type="component" value="Unassembled WGS sequence"/>
</dbReference>
<feature type="transmembrane region" description="Helical" evidence="12">
    <location>
        <begin position="39"/>
        <end position="62"/>
    </location>
</feature>
<comment type="caution">
    <text evidence="14">The sequence shown here is derived from an EMBL/GenBank/DDBJ whole genome shotgun (WGS) entry which is preliminary data.</text>
</comment>
<keyword evidence="8" id="KW-0448">Lipopolysaccharide biosynthesis</keyword>
<evidence type="ECO:0000313" key="14">
    <source>
        <dbReference type="EMBL" id="MBD2606896.1"/>
    </source>
</evidence>
<evidence type="ECO:0000256" key="3">
    <source>
        <dbReference type="ARBA" id="ARBA00022475"/>
    </source>
</evidence>
<dbReference type="Gene3D" id="1.10.3730.20">
    <property type="match status" value="1"/>
</dbReference>
<feature type="domain" description="EamA" evidence="13">
    <location>
        <begin position="51"/>
        <end position="116"/>
    </location>
</feature>
<protein>
    <submittedName>
        <fullName evidence="14">Multidrug resistance protein</fullName>
    </submittedName>
</protein>
<sequence length="118" mass="13465">MSLNYWLILMLVVVLGTIAQLSLKYALKGSSSDKKTMSVLNILFSLYFWIWFICYTVMTVMWLLVLRAVPLNQAYPFLGLTYAFVPLASHYFLQEKVVFSQWFGIGIIVGGIVLVVQT</sequence>
<accession>A0ABR8GTU6</accession>
<dbReference type="InterPro" id="IPR037185">
    <property type="entry name" value="EmrE-like"/>
</dbReference>
<evidence type="ECO:0000256" key="1">
    <source>
        <dbReference type="ARBA" id="ARBA00004651"/>
    </source>
</evidence>
<feature type="transmembrane region" description="Helical" evidence="12">
    <location>
        <begin position="6"/>
        <end position="27"/>
    </location>
</feature>
<keyword evidence="9 12" id="KW-1133">Transmembrane helix</keyword>
<evidence type="ECO:0000256" key="7">
    <source>
        <dbReference type="ARBA" id="ARBA00022692"/>
    </source>
</evidence>
<evidence type="ECO:0000256" key="11">
    <source>
        <dbReference type="ARBA" id="ARBA00023136"/>
    </source>
</evidence>
<organism evidence="14 15">
    <name type="scientific">Scytonema hofmannii FACHB-248</name>
    <dbReference type="NCBI Taxonomy" id="1842502"/>
    <lineage>
        <taxon>Bacteria</taxon>
        <taxon>Bacillati</taxon>
        <taxon>Cyanobacteriota</taxon>
        <taxon>Cyanophyceae</taxon>
        <taxon>Nostocales</taxon>
        <taxon>Scytonemataceae</taxon>
        <taxon>Scytonema</taxon>
    </lineage>
</organism>
<evidence type="ECO:0000256" key="10">
    <source>
        <dbReference type="ARBA" id="ARBA00023098"/>
    </source>
</evidence>
<dbReference type="InterPro" id="IPR000620">
    <property type="entry name" value="EamA_dom"/>
</dbReference>
<evidence type="ECO:0000256" key="5">
    <source>
        <dbReference type="ARBA" id="ARBA00022519"/>
    </source>
</evidence>
<keyword evidence="3" id="KW-1003">Cell membrane</keyword>
<comment type="subcellular location">
    <subcellularLocation>
        <location evidence="1">Cell membrane</location>
        <topology evidence="1">Multi-pass membrane protein</topology>
    </subcellularLocation>
</comment>
<dbReference type="RefSeq" id="WP_029633735.1">
    <property type="nucleotide sequence ID" value="NZ_JACJTA010000050.1"/>
</dbReference>
<dbReference type="Pfam" id="PF00892">
    <property type="entry name" value="EamA"/>
    <property type="match status" value="1"/>
</dbReference>
<evidence type="ECO:0000256" key="6">
    <source>
        <dbReference type="ARBA" id="ARBA00022556"/>
    </source>
</evidence>
<proteinExistence type="inferred from homology"/>
<name>A0ABR8GTU6_9CYAN</name>
<keyword evidence="4" id="KW-0444">Lipid biosynthesis</keyword>
<feature type="transmembrane region" description="Helical" evidence="12">
    <location>
        <begin position="74"/>
        <end position="93"/>
    </location>
</feature>
<dbReference type="PANTHER" id="PTHR30561">
    <property type="entry name" value="SMR FAMILY PROTON-DEPENDENT DRUG EFFLUX TRANSPORTER SUGE"/>
    <property type="match status" value="1"/>
</dbReference>
<dbReference type="SUPFAM" id="SSF103481">
    <property type="entry name" value="Multidrug resistance efflux transporter EmrE"/>
    <property type="match status" value="1"/>
</dbReference>
<reference evidence="14 15" key="1">
    <citation type="journal article" date="2020" name="ISME J.">
        <title>Comparative genomics reveals insights into cyanobacterial evolution and habitat adaptation.</title>
        <authorList>
            <person name="Chen M.Y."/>
            <person name="Teng W.K."/>
            <person name="Zhao L."/>
            <person name="Hu C.X."/>
            <person name="Zhou Y.K."/>
            <person name="Han B.P."/>
            <person name="Song L.R."/>
            <person name="Shu W.S."/>
        </authorList>
    </citation>
    <scope>NUCLEOTIDE SEQUENCE [LARGE SCALE GENOMIC DNA]</scope>
    <source>
        <strain evidence="14 15">FACHB-248</strain>
    </source>
</reference>
<keyword evidence="11 12" id="KW-0472">Membrane</keyword>
<keyword evidence="5" id="KW-0997">Cell inner membrane</keyword>
<evidence type="ECO:0000256" key="9">
    <source>
        <dbReference type="ARBA" id="ARBA00022989"/>
    </source>
</evidence>
<dbReference type="InterPro" id="IPR000390">
    <property type="entry name" value="Small_drug/metabolite_transptr"/>
</dbReference>
<evidence type="ECO:0000256" key="2">
    <source>
        <dbReference type="ARBA" id="ARBA00007362"/>
    </source>
</evidence>
<evidence type="ECO:0000256" key="8">
    <source>
        <dbReference type="ARBA" id="ARBA00022985"/>
    </source>
</evidence>
<gene>
    <name evidence="14" type="ORF">H6G81_20760</name>
</gene>
<keyword evidence="6" id="KW-0441">Lipid A biosynthesis</keyword>